<proteinExistence type="predicted"/>
<dbReference type="Proteomes" id="UP000245678">
    <property type="component" value="Unassembled WGS sequence"/>
</dbReference>
<name>A0A316HH53_9SPHI</name>
<dbReference type="AlphaFoldDB" id="A0A316HH53"/>
<keyword evidence="2" id="KW-1185">Reference proteome</keyword>
<protein>
    <recommendedName>
        <fullName evidence="3">Glycosyl transferase family 1</fullName>
    </recommendedName>
</protein>
<gene>
    <name evidence="1" type="ORF">LX99_00326</name>
</gene>
<evidence type="ECO:0000313" key="1">
    <source>
        <dbReference type="EMBL" id="PWK79866.1"/>
    </source>
</evidence>
<accession>A0A316HH53</accession>
<dbReference type="EMBL" id="QGHA01000001">
    <property type="protein sequence ID" value="PWK79866.1"/>
    <property type="molecule type" value="Genomic_DNA"/>
</dbReference>
<reference evidence="1 2" key="1">
    <citation type="submission" date="2018-05" db="EMBL/GenBank/DDBJ databases">
        <title>Genomic Encyclopedia of Archaeal and Bacterial Type Strains, Phase II (KMG-II): from individual species to whole genera.</title>
        <authorList>
            <person name="Goeker M."/>
        </authorList>
    </citation>
    <scope>NUCLEOTIDE SEQUENCE [LARGE SCALE GENOMIC DNA]</scope>
    <source>
        <strain evidence="1 2">DSM 19975</strain>
    </source>
</reference>
<evidence type="ECO:0008006" key="3">
    <source>
        <dbReference type="Google" id="ProtNLM"/>
    </source>
</evidence>
<organism evidence="1 2">
    <name type="scientific">Mucilaginibacter oryzae</name>
    <dbReference type="NCBI Taxonomy" id="468058"/>
    <lineage>
        <taxon>Bacteria</taxon>
        <taxon>Pseudomonadati</taxon>
        <taxon>Bacteroidota</taxon>
        <taxon>Sphingobacteriia</taxon>
        <taxon>Sphingobacteriales</taxon>
        <taxon>Sphingobacteriaceae</taxon>
        <taxon>Mucilaginibacter</taxon>
    </lineage>
</organism>
<dbReference type="RefSeq" id="WP_109605822.1">
    <property type="nucleotide sequence ID" value="NZ_QGHA01000001.1"/>
</dbReference>
<comment type="caution">
    <text evidence="1">The sequence shown here is derived from an EMBL/GenBank/DDBJ whole genome shotgun (WGS) entry which is preliminary data.</text>
</comment>
<sequence length="184" mass="20562">MIQINLVSRIDTDKNAFLDLVYAGYKLKESGITGFQILFIGAVYNTGIYQNILQMAKLLGVSHHISFTLKSIPINQLSPEIKNGYFVIQSVGDFIGYAGIESIDMGLKTIYYNADEHFNSYCADQINICRDIDGVISLIKLIDKEKETVDEQITAANLEVKKAFYLEASEKHNLLSLLLPGTTE</sequence>
<evidence type="ECO:0000313" key="2">
    <source>
        <dbReference type="Proteomes" id="UP000245678"/>
    </source>
</evidence>